<dbReference type="InterPro" id="IPR051522">
    <property type="entry name" value="ISC_assembly_LYR"/>
</dbReference>
<dbReference type="Pfam" id="PF05347">
    <property type="entry name" value="Complex1_LYR"/>
    <property type="match status" value="1"/>
</dbReference>
<dbReference type="EMBL" id="JAIWYP010000009">
    <property type="protein sequence ID" value="KAH3768802.1"/>
    <property type="molecule type" value="Genomic_DNA"/>
</dbReference>
<keyword evidence="4" id="KW-1185">Reference proteome</keyword>
<dbReference type="GO" id="GO:1990221">
    <property type="term" value="C:L-cysteine desulfurase complex"/>
    <property type="evidence" value="ECO:0007669"/>
    <property type="project" value="TreeGrafter"/>
</dbReference>
<evidence type="ECO:0000256" key="1">
    <source>
        <dbReference type="ARBA" id="ARBA00009508"/>
    </source>
</evidence>
<gene>
    <name evidence="3" type="ORF">DPMN_170018</name>
</gene>
<protein>
    <recommendedName>
        <fullName evidence="2">Complex 1 LYR protein domain-containing protein</fullName>
    </recommendedName>
</protein>
<dbReference type="InterPro" id="IPR008011">
    <property type="entry name" value="Complex1_LYR_dom"/>
</dbReference>
<accession>A0A9D4IDW5</accession>
<dbReference type="PANTHER" id="PTHR13166">
    <property type="entry name" value="PROTEIN C6ORF149"/>
    <property type="match status" value="1"/>
</dbReference>
<reference evidence="3" key="2">
    <citation type="submission" date="2020-11" db="EMBL/GenBank/DDBJ databases">
        <authorList>
            <person name="McCartney M.A."/>
            <person name="Auch B."/>
            <person name="Kono T."/>
            <person name="Mallez S."/>
            <person name="Becker A."/>
            <person name="Gohl D.M."/>
            <person name="Silverstein K.A.T."/>
            <person name="Koren S."/>
            <person name="Bechman K.B."/>
            <person name="Herman A."/>
            <person name="Abrahante J.E."/>
            <person name="Garbe J."/>
        </authorList>
    </citation>
    <scope>NUCLEOTIDE SEQUENCE</scope>
    <source>
        <strain evidence="3">Duluth1</strain>
        <tissue evidence="3">Whole animal</tissue>
    </source>
</reference>
<reference evidence="3" key="1">
    <citation type="journal article" date="2019" name="bioRxiv">
        <title>The Genome of the Zebra Mussel, Dreissena polymorpha: A Resource for Invasive Species Research.</title>
        <authorList>
            <person name="McCartney M.A."/>
            <person name="Auch B."/>
            <person name="Kono T."/>
            <person name="Mallez S."/>
            <person name="Zhang Y."/>
            <person name="Obille A."/>
            <person name="Becker A."/>
            <person name="Abrahante J.E."/>
            <person name="Garbe J."/>
            <person name="Badalamenti J.P."/>
            <person name="Herman A."/>
            <person name="Mangelson H."/>
            <person name="Liachko I."/>
            <person name="Sullivan S."/>
            <person name="Sone E.D."/>
            <person name="Koren S."/>
            <person name="Silverstein K.A.T."/>
            <person name="Beckman K.B."/>
            <person name="Gohl D.M."/>
        </authorList>
    </citation>
    <scope>NUCLEOTIDE SEQUENCE</scope>
    <source>
        <strain evidence="3">Duluth1</strain>
        <tissue evidence="3">Whole animal</tissue>
    </source>
</reference>
<dbReference type="PANTHER" id="PTHR13166:SF7">
    <property type="entry name" value="LYR MOTIF-CONTAINING PROTEIN 4"/>
    <property type="match status" value="1"/>
</dbReference>
<dbReference type="GO" id="GO:0016226">
    <property type="term" value="P:iron-sulfur cluster assembly"/>
    <property type="evidence" value="ECO:0007669"/>
    <property type="project" value="InterPro"/>
</dbReference>
<dbReference type="CDD" id="cd20264">
    <property type="entry name" value="Complex1_LYR_LYRM4"/>
    <property type="match status" value="1"/>
</dbReference>
<feature type="domain" description="Complex 1 LYR protein" evidence="2">
    <location>
        <begin position="1"/>
        <end position="36"/>
    </location>
</feature>
<comment type="caution">
    <text evidence="3">The sequence shown here is derived from an EMBL/GenBank/DDBJ whole genome shotgun (WGS) entry which is preliminary data.</text>
</comment>
<evidence type="ECO:0000259" key="2">
    <source>
        <dbReference type="Pfam" id="PF05347"/>
    </source>
</evidence>
<dbReference type="GO" id="GO:0005739">
    <property type="term" value="C:mitochondrion"/>
    <property type="evidence" value="ECO:0007669"/>
    <property type="project" value="TreeGrafter"/>
</dbReference>
<proteinExistence type="inferred from homology"/>
<organism evidence="3 4">
    <name type="scientific">Dreissena polymorpha</name>
    <name type="common">Zebra mussel</name>
    <name type="synonym">Mytilus polymorpha</name>
    <dbReference type="NCBI Taxonomy" id="45954"/>
    <lineage>
        <taxon>Eukaryota</taxon>
        <taxon>Metazoa</taxon>
        <taxon>Spiralia</taxon>
        <taxon>Lophotrochozoa</taxon>
        <taxon>Mollusca</taxon>
        <taxon>Bivalvia</taxon>
        <taxon>Autobranchia</taxon>
        <taxon>Heteroconchia</taxon>
        <taxon>Euheterodonta</taxon>
        <taxon>Imparidentia</taxon>
        <taxon>Neoheterodontei</taxon>
        <taxon>Myida</taxon>
        <taxon>Dreissenoidea</taxon>
        <taxon>Dreissenidae</taxon>
        <taxon>Dreissena</taxon>
    </lineage>
</organism>
<evidence type="ECO:0000313" key="3">
    <source>
        <dbReference type="EMBL" id="KAH3768802.1"/>
    </source>
</evidence>
<dbReference type="Proteomes" id="UP000828390">
    <property type="component" value="Unassembled WGS sequence"/>
</dbReference>
<evidence type="ECO:0000313" key="4">
    <source>
        <dbReference type="Proteomes" id="UP000828390"/>
    </source>
</evidence>
<dbReference type="InterPro" id="IPR045297">
    <property type="entry name" value="Complex1_LYR_LYRM4"/>
</dbReference>
<dbReference type="AlphaFoldDB" id="A0A9D4IDW5"/>
<sequence length="65" mass="7446">MYALDKIRHDFRANKNVTEPAQLDVLLKKARENLDVIKRQAVIGHMYGEGHLVIENRPSQSQSTT</sequence>
<comment type="similarity">
    <text evidence="1">Belongs to the complex I LYR family.</text>
</comment>
<name>A0A9D4IDW5_DREPO</name>